<dbReference type="InterPro" id="IPR012337">
    <property type="entry name" value="RNaseH-like_sf"/>
</dbReference>
<organism evidence="2 3">
    <name type="scientific">Pannonibacter indicus</name>
    <dbReference type="NCBI Taxonomy" id="466044"/>
    <lineage>
        <taxon>Bacteria</taxon>
        <taxon>Pseudomonadati</taxon>
        <taxon>Pseudomonadota</taxon>
        <taxon>Alphaproteobacteria</taxon>
        <taxon>Hyphomicrobiales</taxon>
        <taxon>Stappiaceae</taxon>
        <taxon>Pannonibacter</taxon>
    </lineage>
</organism>
<dbReference type="PROSITE" id="PS50994">
    <property type="entry name" value="INTEGRASE"/>
    <property type="match status" value="1"/>
</dbReference>
<dbReference type="GO" id="GO:0003676">
    <property type="term" value="F:nucleic acid binding"/>
    <property type="evidence" value="ECO:0007669"/>
    <property type="project" value="InterPro"/>
</dbReference>
<reference evidence="3" key="1">
    <citation type="submission" date="2015-08" db="EMBL/GenBank/DDBJ databases">
        <authorList>
            <person name="Varghese N."/>
        </authorList>
    </citation>
    <scope>NUCLEOTIDE SEQUENCE [LARGE SCALE GENOMIC DNA]</scope>
    <source>
        <strain evidence="3">DSM 23407</strain>
    </source>
</reference>
<evidence type="ECO:0000313" key="3">
    <source>
        <dbReference type="Proteomes" id="UP000183900"/>
    </source>
</evidence>
<name>A0A0K6I7H0_9HYPH</name>
<accession>A0A0K6I7H0</accession>
<dbReference type="RefSeq" id="WP_013654529.1">
    <property type="nucleotide sequence ID" value="NZ_CYHE01000011.1"/>
</dbReference>
<keyword evidence="3" id="KW-1185">Reference proteome</keyword>
<dbReference type="InterPro" id="IPR001584">
    <property type="entry name" value="Integrase_cat-core"/>
</dbReference>
<dbReference type="Pfam" id="PF13683">
    <property type="entry name" value="rve_3"/>
    <property type="match status" value="1"/>
</dbReference>
<gene>
    <name evidence="2" type="ORF">Ga0061067_111118</name>
</gene>
<evidence type="ECO:0000313" key="2">
    <source>
        <dbReference type="EMBL" id="CUA99008.1"/>
    </source>
</evidence>
<protein>
    <submittedName>
        <fullName evidence="2">Integrase core domain</fullName>
    </submittedName>
</protein>
<dbReference type="Gene3D" id="3.30.420.10">
    <property type="entry name" value="Ribonuclease H-like superfamily/Ribonuclease H"/>
    <property type="match status" value="1"/>
</dbReference>
<dbReference type="GO" id="GO:0015074">
    <property type="term" value="P:DNA integration"/>
    <property type="evidence" value="ECO:0007669"/>
    <property type="project" value="InterPro"/>
</dbReference>
<dbReference type="InterPro" id="IPR036397">
    <property type="entry name" value="RNaseH_sf"/>
</dbReference>
<sequence>MNSTFSLLLVFLARFFMPRHNAQMRLLKAQIHILRARIPAQRIILSPAEKSELLRIGAECGHDIDGLMEVARPATYKRWLAQMRDGRAFKAVGRPRLTQELRDVVIRIGSENLLWGYKRIAGELKKLGLYAGANSVKRILDEAGIHPSPEKRKKKPALPWTTFVRAHMESMVACDFFTKTVLTARGPLTAYVLIFIHLGSRRVFCSTPTYAPDSVWVTQQARNTLMWCADQEITPDFLIRDADTKFSASFDAVWASEAARVIQIPHRAPNANAFAESFIGTIKRECLDFFVCFSRSQLDYILRTWVRHYNVERPHRGREIGNNVLQVDFRPARDGPICCRRQLGGIVTSYTRDAA</sequence>
<feature type="domain" description="Integrase catalytic" evidence="1">
    <location>
        <begin position="155"/>
        <end position="332"/>
    </location>
</feature>
<dbReference type="SUPFAM" id="SSF53098">
    <property type="entry name" value="Ribonuclease H-like"/>
    <property type="match status" value="1"/>
</dbReference>
<evidence type="ECO:0000259" key="1">
    <source>
        <dbReference type="PROSITE" id="PS50994"/>
    </source>
</evidence>
<proteinExistence type="predicted"/>
<dbReference type="EMBL" id="CYHE01000011">
    <property type="protein sequence ID" value="CUA99008.1"/>
    <property type="molecule type" value="Genomic_DNA"/>
</dbReference>
<dbReference type="Proteomes" id="UP000183900">
    <property type="component" value="Unassembled WGS sequence"/>
</dbReference>
<dbReference type="AlphaFoldDB" id="A0A0K6I7H0"/>